<dbReference type="InterPro" id="IPR033985">
    <property type="entry name" value="SusD-like_N"/>
</dbReference>
<proteinExistence type="inferred from homology"/>
<comment type="caution">
    <text evidence="8">The sequence shown here is derived from an EMBL/GenBank/DDBJ whole genome shotgun (WGS) entry which is preliminary data.</text>
</comment>
<sequence length="552" mass="62104">MMMKRLLIILTLVLPFVFSGCKKALDNRIDTSLTPDQVFVNYDRIKSFGLGTYAYLPAGYNRVGGAFLAGATDDAEETNTSSAIQAFNFGSWTAFSNPEVTFGSFYNGIRNANLFLERTTNFKQIIARDTFTVEGRQKYIRNVDDLRWLRQEVRFIRSYIYFELIKRYGGVPLVTKSLQLDEGKDIPRSSYNDMVTFISNECDAVKDSVRDEWLGYSDTETGRITKGTVLALKSRLLLYAASPLNNPGNDAQKWQAAAKAAQDVIAMNKYSLFNNYQNLFLTPNSYRSTEVILSRRYSGSNGPERANFPIGTPGGQSGTTPSQNLVDSYEKLAGWDATNPYNLRDPRLNATVVVNNSNWNGRTIQTYIGGADGPGKERTSKTGYYLKKFLSNPLDLVNNQTTVKAWILFRYGEILLNYAEAMNEAYGPDDANGYGLTARQAINSLRARPGVNMPAVVAIGQGDLREKIKNERRVELAYEDHRFWDVKRWKIAESTLGAPLLGIEITKDANGVFSYVTKEVEKRVFQQKMYLYPIPQIEVNKSNGVIVQNPGW</sequence>
<evidence type="ECO:0000256" key="2">
    <source>
        <dbReference type="ARBA" id="ARBA00006275"/>
    </source>
</evidence>
<dbReference type="Pfam" id="PF14322">
    <property type="entry name" value="SusD-like_3"/>
    <property type="match status" value="1"/>
</dbReference>
<dbReference type="Proteomes" id="UP000295668">
    <property type="component" value="Unassembled WGS sequence"/>
</dbReference>
<feature type="domain" description="SusD-like N-terminal" evidence="7">
    <location>
        <begin position="96"/>
        <end position="238"/>
    </location>
</feature>
<keyword evidence="3" id="KW-0732">Signal</keyword>
<dbReference type="AlphaFoldDB" id="A0A4R5MIN8"/>
<evidence type="ECO:0000313" key="9">
    <source>
        <dbReference type="Proteomes" id="UP000295668"/>
    </source>
</evidence>
<comment type="similarity">
    <text evidence="2">Belongs to the SusD family.</text>
</comment>
<keyword evidence="4" id="KW-0472">Membrane</keyword>
<evidence type="ECO:0000259" key="6">
    <source>
        <dbReference type="Pfam" id="PF07980"/>
    </source>
</evidence>
<dbReference type="Gene3D" id="1.25.40.390">
    <property type="match status" value="1"/>
</dbReference>
<feature type="domain" description="RagB/SusD" evidence="6">
    <location>
        <begin position="312"/>
        <end position="552"/>
    </location>
</feature>
<reference evidence="8 9" key="1">
    <citation type="submission" date="2019-02" db="EMBL/GenBank/DDBJ databases">
        <title>Pedobacter sp. nov., a novel speices isolated from soil of pinguins habitat in Antarcitica.</title>
        <authorList>
            <person name="He R.-H."/>
        </authorList>
    </citation>
    <scope>NUCLEOTIDE SEQUENCE [LARGE SCALE GENOMIC DNA]</scope>
    <source>
        <strain evidence="8 9">E01020</strain>
    </source>
</reference>
<dbReference type="EMBL" id="SJCY01000010">
    <property type="protein sequence ID" value="TDG35421.1"/>
    <property type="molecule type" value="Genomic_DNA"/>
</dbReference>
<evidence type="ECO:0000259" key="7">
    <source>
        <dbReference type="Pfam" id="PF14322"/>
    </source>
</evidence>
<comment type="subcellular location">
    <subcellularLocation>
        <location evidence="1">Cell outer membrane</location>
    </subcellularLocation>
</comment>
<evidence type="ECO:0000256" key="1">
    <source>
        <dbReference type="ARBA" id="ARBA00004442"/>
    </source>
</evidence>
<evidence type="ECO:0000256" key="5">
    <source>
        <dbReference type="ARBA" id="ARBA00023237"/>
    </source>
</evidence>
<keyword evidence="5" id="KW-0998">Cell outer membrane</keyword>
<dbReference type="Pfam" id="PF07980">
    <property type="entry name" value="SusD_RagB"/>
    <property type="match status" value="1"/>
</dbReference>
<dbReference type="OrthoDB" id="691231at2"/>
<dbReference type="InterPro" id="IPR012944">
    <property type="entry name" value="SusD_RagB_dom"/>
</dbReference>
<dbReference type="SUPFAM" id="SSF48452">
    <property type="entry name" value="TPR-like"/>
    <property type="match status" value="1"/>
</dbReference>
<evidence type="ECO:0000256" key="3">
    <source>
        <dbReference type="ARBA" id="ARBA00022729"/>
    </source>
</evidence>
<organism evidence="8 9">
    <name type="scientific">Pedobacter changchengzhani</name>
    <dbReference type="NCBI Taxonomy" id="2529274"/>
    <lineage>
        <taxon>Bacteria</taxon>
        <taxon>Pseudomonadati</taxon>
        <taxon>Bacteroidota</taxon>
        <taxon>Sphingobacteriia</taxon>
        <taxon>Sphingobacteriales</taxon>
        <taxon>Sphingobacteriaceae</taxon>
        <taxon>Pedobacter</taxon>
    </lineage>
</organism>
<name>A0A4R5MIN8_9SPHI</name>
<dbReference type="PROSITE" id="PS51257">
    <property type="entry name" value="PROKAR_LIPOPROTEIN"/>
    <property type="match status" value="1"/>
</dbReference>
<evidence type="ECO:0000256" key="4">
    <source>
        <dbReference type="ARBA" id="ARBA00023136"/>
    </source>
</evidence>
<accession>A0A4R5MIN8</accession>
<dbReference type="GO" id="GO:0009279">
    <property type="term" value="C:cell outer membrane"/>
    <property type="evidence" value="ECO:0007669"/>
    <property type="project" value="UniProtKB-SubCell"/>
</dbReference>
<keyword evidence="9" id="KW-1185">Reference proteome</keyword>
<evidence type="ECO:0000313" key="8">
    <source>
        <dbReference type="EMBL" id="TDG35421.1"/>
    </source>
</evidence>
<protein>
    <submittedName>
        <fullName evidence="8">RagB/SusD family nutrient uptake outer membrane protein</fullName>
    </submittedName>
</protein>
<dbReference type="InterPro" id="IPR011990">
    <property type="entry name" value="TPR-like_helical_dom_sf"/>
</dbReference>
<gene>
    <name evidence="8" type="ORF">EZJ43_13730</name>
</gene>